<dbReference type="EMBL" id="JABSTQ010010079">
    <property type="protein sequence ID" value="KAG0423607.1"/>
    <property type="molecule type" value="Genomic_DNA"/>
</dbReference>
<dbReference type="Proteomes" id="UP000805193">
    <property type="component" value="Unassembled WGS sequence"/>
</dbReference>
<name>A0AC60PRF6_IXOPE</name>
<evidence type="ECO:0000313" key="1">
    <source>
        <dbReference type="EMBL" id="KAG0423607.1"/>
    </source>
</evidence>
<comment type="caution">
    <text evidence="1">The sequence shown here is derived from an EMBL/GenBank/DDBJ whole genome shotgun (WGS) entry which is preliminary data.</text>
</comment>
<protein>
    <submittedName>
        <fullName evidence="1">Uncharacterized protein</fullName>
    </submittedName>
</protein>
<evidence type="ECO:0000313" key="2">
    <source>
        <dbReference type="Proteomes" id="UP000805193"/>
    </source>
</evidence>
<gene>
    <name evidence="1" type="ORF">HPB47_000617</name>
</gene>
<reference evidence="1 2" key="1">
    <citation type="journal article" date="2020" name="Cell">
        <title>Large-Scale Comparative Analyses of Tick Genomes Elucidate Their Genetic Diversity and Vector Capacities.</title>
        <authorList>
            <consortium name="Tick Genome and Microbiome Consortium (TIGMIC)"/>
            <person name="Jia N."/>
            <person name="Wang J."/>
            <person name="Shi W."/>
            <person name="Du L."/>
            <person name="Sun Y."/>
            <person name="Zhan W."/>
            <person name="Jiang J.F."/>
            <person name="Wang Q."/>
            <person name="Zhang B."/>
            <person name="Ji P."/>
            <person name="Bell-Sakyi L."/>
            <person name="Cui X.M."/>
            <person name="Yuan T.T."/>
            <person name="Jiang B.G."/>
            <person name="Yang W.F."/>
            <person name="Lam T.T."/>
            <person name="Chang Q.C."/>
            <person name="Ding S.J."/>
            <person name="Wang X.J."/>
            <person name="Zhu J.G."/>
            <person name="Ruan X.D."/>
            <person name="Zhao L."/>
            <person name="Wei J.T."/>
            <person name="Ye R.Z."/>
            <person name="Que T.C."/>
            <person name="Du C.H."/>
            <person name="Zhou Y.H."/>
            <person name="Cheng J.X."/>
            <person name="Dai P.F."/>
            <person name="Guo W.B."/>
            <person name="Han X.H."/>
            <person name="Huang E.J."/>
            <person name="Li L.F."/>
            <person name="Wei W."/>
            <person name="Gao Y.C."/>
            <person name="Liu J.Z."/>
            <person name="Shao H.Z."/>
            <person name="Wang X."/>
            <person name="Wang C.C."/>
            <person name="Yang T.C."/>
            <person name="Huo Q.B."/>
            <person name="Li W."/>
            <person name="Chen H.Y."/>
            <person name="Chen S.E."/>
            <person name="Zhou L.G."/>
            <person name="Ni X.B."/>
            <person name="Tian J.H."/>
            <person name="Sheng Y."/>
            <person name="Liu T."/>
            <person name="Pan Y.S."/>
            <person name="Xia L.Y."/>
            <person name="Li J."/>
            <person name="Zhao F."/>
            <person name="Cao W.C."/>
        </authorList>
    </citation>
    <scope>NUCLEOTIDE SEQUENCE [LARGE SCALE GENOMIC DNA]</scope>
    <source>
        <strain evidence="1">Iper-2018</strain>
    </source>
</reference>
<organism evidence="1 2">
    <name type="scientific">Ixodes persulcatus</name>
    <name type="common">Taiga tick</name>
    <dbReference type="NCBI Taxonomy" id="34615"/>
    <lineage>
        <taxon>Eukaryota</taxon>
        <taxon>Metazoa</taxon>
        <taxon>Ecdysozoa</taxon>
        <taxon>Arthropoda</taxon>
        <taxon>Chelicerata</taxon>
        <taxon>Arachnida</taxon>
        <taxon>Acari</taxon>
        <taxon>Parasitiformes</taxon>
        <taxon>Ixodida</taxon>
        <taxon>Ixodoidea</taxon>
        <taxon>Ixodidae</taxon>
        <taxon>Ixodinae</taxon>
        <taxon>Ixodes</taxon>
    </lineage>
</organism>
<keyword evidence="2" id="KW-1185">Reference proteome</keyword>
<sequence length="120" mass="13422">MQLAGKLPVSVRFKGKEAHLNLYVVTGAGASVLGRDWFSAFDIKVSGVHAVSPRTLNDIIAKHDKVFKGTLNGHVGTPLHIDLNQEATPKFLKCRPVPSLYGLRYTRSWTNFKLRTFWSQ</sequence>
<proteinExistence type="predicted"/>
<accession>A0AC60PRF6</accession>